<keyword evidence="1" id="KW-0812">Transmembrane</keyword>
<keyword evidence="3" id="KW-1185">Reference proteome</keyword>
<comment type="caution">
    <text evidence="2">The sequence shown here is derived from an EMBL/GenBank/DDBJ whole genome shotgun (WGS) entry which is preliminary data.</text>
</comment>
<organism evidence="2 3">
    <name type="scientific">Stappia sediminis</name>
    <dbReference type="NCBI Taxonomy" id="2692190"/>
    <lineage>
        <taxon>Bacteria</taxon>
        <taxon>Pseudomonadati</taxon>
        <taxon>Pseudomonadota</taxon>
        <taxon>Alphaproteobacteria</taxon>
        <taxon>Hyphomicrobiales</taxon>
        <taxon>Stappiaceae</taxon>
        <taxon>Stappia</taxon>
    </lineage>
</organism>
<name>A0A7X3LTB5_9HYPH</name>
<reference evidence="2 3" key="1">
    <citation type="submission" date="2019-12" db="EMBL/GenBank/DDBJ databases">
        <authorList>
            <person name="Li M."/>
        </authorList>
    </citation>
    <scope>NUCLEOTIDE SEQUENCE [LARGE SCALE GENOMIC DNA]</scope>
    <source>
        <strain evidence="2 3">GBMRC 2046</strain>
    </source>
</reference>
<accession>A0A7X3LTB5</accession>
<sequence length="79" mass="8823">MYEFISIAYDIIGYWTARLIVPMASFGRIQVQTMSSNERGFNTLGLKRRPGGTFLLQDTVAGWVGCGFWLLALAVYLAV</sequence>
<keyword evidence="1" id="KW-0472">Membrane</keyword>
<dbReference type="AlphaFoldDB" id="A0A7X3LTB5"/>
<keyword evidence="1" id="KW-1133">Transmembrane helix</keyword>
<dbReference type="Proteomes" id="UP000433101">
    <property type="component" value="Unassembled WGS sequence"/>
</dbReference>
<dbReference type="EMBL" id="WUMV01000003">
    <property type="protein sequence ID" value="MXN64717.1"/>
    <property type="molecule type" value="Genomic_DNA"/>
</dbReference>
<evidence type="ECO:0000256" key="1">
    <source>
        <dbReference type="SAM" id="Phobius"/>
    </source>
</evidence>
<evidence type="ECO:0000313" key="3">
    <source>
        <dbReference type="Proteomes" id="UP000433101"/>
    </source>
</evidence>
<feature type="transmembrane region" description="Helical" evidence="1">
    <location>
        <begin position="60"/>
        <end position="78"/>
    </location>
</feature>
<evidence type="ECO:0000313" key="2">
    <source>
        <dbReference type="EMBL" id="MXN64717.1"/>
    </source>
</evidence>
<protein>
    <submittedName>
        <fullName evidence="2">Uncharacterized protein</fullName>
    </submittedName>
</protein>
<proteinExistence type="predicted"/>
<gene>
    <name evidence="2" type="ORF">GR183_07350</name>
</gene>
<dbReference type="RefSeq" id="WP_160774974.1">
    <property type="nucleotide sequence ID" value="NZ_WUMV01000003.1"/>
</dbReference>